<evidence type="ECO:0000259" key="8">
    <source>
        <dbReference type="PROSITE" id="PS50970"/>
    </source>
</evidence>
<comment type="pathway">
    <text evidence="1">Amino-acid biosynthesis; L-methionine biosynthesis via de novo pathway; L-methionine from L-homocysteine (BhmT route): step 1/1.</text>
</comment>
<dbReference type="InterPro" id="IPR051524">
    <property type="entry name" value="BHMT"/>
</dbReference>
<dbReference type="Ensembl" id="ENSCINT00000023570.2">
    <property type="protein sequence ID" value="ENSCINP00000023324.2"/>
    <property type="gene ID" value="ENSCING00000012516.2"/>
</dbReference>
<dbReference type="FunFam" id="3.20.20.330:FF:000003">
    <property type="entry name" value="Betaine--homocysteine S-methyltransferase 1"/>
    <property type="match status" value="1"/>
</dbReference>
<reference evidence="10" key="1">
    <citation type="journal article" date="2002" name="Science">
        <title>The draft genome of Ciona intestinalis: insights into chordate and vertebrate origins.</title>
        <authorList>
            <person name="Dehal P."/>
            <person name="Satou Y."/>
            <person name="Campbell R.K."/>
            <person name="Chapman J."/>
            <person name="Degnan B."/>
            <person name="De Tomaso A."/>
            <person name="Davidson B."/>
            <person name="Di Gregorio A."/>
            <person name="Gelpke M."/>
            <person name="Goodstein D.M."/>
            <person name="Harafuji N."/>
            <person name="Hastings K.E."/>
            <person name="Ho I."/>
            <person name="Hotta K."/>
            <person name="Huang W."/>
            <person name="Kawashima T."/>
            <person name="Lemaire P."/>
            <person name="Martinez D."/>
            <person name="Meinertzhagen I.A."/>
            <person name="Necula S."/>
            <person name="Nonaka M."/>
            <person name="Putnam N."/>
            <person name="Rash S."/>
            <person name="Saiga H."/>
            <person name="Satake M."/>
            <person name="Terry A."/>
            <person name="Yamada L."/>
            <person name="Wang H.G."/>
            <person name="Awazu S."/>
            <person name="Azumi K."/>
            <person name="Boore J."/>
            <person name="Branno M."/>
            <person name="Chin-Bow S."/>
            <person name="DeSantis R."/>
            <person name="Doyle S."/>
            <person name="Francino P."/>
            <person name="Keys D.N."/>
            <person name="Haga S."/>
            <person name="Hayashi H."/>
            <person name="Hino K."/>
            <person name="Imai K.S."/>
            <person name="Inaba K."/>
            <person name="Kano S."/>
            <person name="Kobayashi K."/>
            <person name="Kobayashi M."/>
            <person name="Lee B.I."/>
            <person name="Makabe K.W."/>
            <person name="Manohar C."/>
            <person name="Matassi G."/>
            <person name="Medina M."/>
            <person name="Mochizuki Y."/>
            <person name="Mount S."/>
            <person name="Morishita T."/>
            <person name="Miura S."/>
            <person name="Nakayama A."/>
            <person name="Nishizaka S."/>
            <person name="Nomoto H."/>
            <person name="Ohta F."/>
            <person name="Oishi K."/>
            <person name="Rigoutsos I."/>
            <person name="Sano M."/>
            <person name="Sasaki A."/>
            <person name="Sasakura Y."/>
            <person name="Shoguchi E."/>
            <person name="Shin-i T."/>
            <person name="Spagnuolo A."/>
            <person name="Stainier D."/>
            <person name="Suzuki M.M."/>
            <person name="Tassy O."/>
            <person name="Takatori N."/>
            <person name="Tokuoka M."/>
            <person name="Yagi K."/>
            <person name="Yoshizaki F."/>
            <person name="Wada S."/>
            <person name="Zhang C."/>
            <person name="Hyatt P.D."/>
            <person name="Larimer F."/>
            <person name="Detter C."/>
            <person name="Doggett N."/>
            <person name="Glavina T."/>
            <person name="Hawkins T."/>
            <person name="Richardson P."/>
            <person name="Lucas S."/>
            <person name="Kohara Y."/>
            <person name="Levine M."/>
            <person name="Satoh N."/>
            <person name="Rokhsar D.S."/>
        </authorList>
    </citation>
    <scope>NUCLEOTIDE SEQUENCE [LARGE SCALE GENOMIC DNA]</scope>
</reference>
<evidence type="ECO:0000256" key="1">
    <source>
        <dbReference type="ARBA" id="ARBA00005137"/>
    </source>
</evidence>
<dbReference type="PIRSF" id="PIRSF037505">
    <property type="entry name" value="Betaine_HMT"/>
    <property type="match status" value="1"/>
</dbReference>
<dbReference type="PANTHER" id="PTHR46120">
    <property type="entry name" value="BETAINE--HOMOCYSTEINE S-METHYLTRANSFERASE 1"/>
    <property type="match status" value="1"/>
</dbReference>
<keyword evidence="2 7" id="KW-0489">Methyltransferase</keyword>
<name>F7BDU0_CIOIN</name>
<dbReference type="Pfam" id="PF02574">
    <property type="entry name" value="S-methyl_trans"/>
    <property type="match status" value="1"/>
</dbReference>
<dbReference type="Gene3D" id="3.20.20.330">
    <property type="entry name" value="Homocysteine-binding-like domain"/>
    <property type="match status" value="1"/>
</dbReference>
<dbReference type="InParanoid" id="F7BDU0"/>
<dbReference type="HOGENOM" id="CLU_047457_0_0_1"/>
<dbReference type="UniPathway" id="UPA00051">
    <property type="reaction ID" value="UER00083"/>
</dbReference>
<feature type="binding site" evidence="6 7">
    <location>
        <position position="303"/>
    </location>
    <ligand>
        <name>Zn(2+)</name>
        <dbReference type="ChEBI" id="CHEBI:29105"/>
    </ligand>
</feature>
<evidence type="ECO:0000313" key="10">
    <source>
        <dbReference type="Proteomes" id="UP000008144"/>
    </source>
</evidence>
<reference evidence="9" key="2">
    <citation type="journal article" date="2008" name="Genome Biol.">
        <title>Improved genome assembly and evidence-based global gene model set for the chordate Ciona intestinalis: new insight into intron and operon populations.</title>
        <authorList>
            <person name="Satou Y."/>
            <person name="Mineta K."/>
            <person name="Ogasawara M."/>
            <person name="Sasakura Y."/>
            <person name="Shoguchi E."/>
            <person name="Ueno K."/>
            <person name="Yamada L."/>
            <person name="Matsumoto J."/>
            <person name="Wasserscheid J."/>
            <person name="Dewar K."/>
            <person name="Wiley G.B."/>
            <person name="Macmil S.L."/>
            <person name="Roe B.A."/>
            <person name="Zeller R.W."/>
            <person name="Hastings K.E."/>
            <person name="Lemaire P."/>
            <person name="Lindquist E."/>
            <person name="Endo T."/>
            <person name="Hotta K."/>
            <person name="Inaba K."/>
        </authorList>
    </citation>
    <scope>NUCLEOTIDE SEQUENCE [LARGE SCALE GENOMIC DNA]</scope>
    <source>
        <strain evidence="9">wild type</strain>
    </source>
</reference>
<dbReference type="Proteomes" id="UP000008144">
    <property type="component" value="Chromosome 3"/>
</dbReference>
<dbReference type="GeneTree" id="ENSGT00390000003122"/>
<feature type="domain" description="Hcy-binding" evidence="8">
    <location>
        <begin position="10"/>
        <end position="317"/>
    </location>
</feature>
<reference evidence="9" key="3">
    <citation type="submission" date="2025-08" db="UniProtKB">
        <authorList>
            <consortium name="Ensembl"/>
        </authorList>
    </citation>
    <scope>IDENTIFICATION</scope>
</reference>
<sequence length="385" mass="43036">WSWLQKMTETSGILQKLSKGPVVGDGSVLLTLEKRGYCRAGAWTPEAVIKYPEAVRQLLREFVRAGADAIQAPCFNFTEGSWKTNKQNERKQQQYSVEEINKAACIMAKEVASEGGALVYASIGPVSSFVRGENEKETKQSFEKLLKLYLKHKVDYFVAEYFAHIEELEICVEVLKRGNLPVACTMRIGPTGDLNGVSVEECAIRMAKTGADIIGINCLYDPVVALKTMQRIKSAVDKAGLSPYLMCQPLGWMCPEVEHHKMGHLALHEFPFALDSRSVNRFEFGQFARKAFELGVKYIGGCCGTEPHHIRAIAQELQPERGIDPPVNDMCPQLGFFADASLSNYKKKYCRSEADYWKKLVPGTGRMFGPPLSYGFQKPTVWVKS</sequence>
<dbReference type="GO" id="GO:0008270">
    <property type="term" value="F:zinc ion binding"/>
    <property type="evidence" value="ECO:0007669"/>
    <property type="project" value="InterPro"/>
</dbReference>
<evidence type="ECO:0000256" key="5">
    <source>
        <dbReference type="ARBA" id="ARBA00022833"/>
    </source>
</evidence>
<evidence type="ECO:0000256" key="3">
    <source>
        <dbReference type="ARBA" id="ARBA00022679"/>
    </source>
</evidence>
<proteinExistence type="predicted"/>
<evidence type="ECO:0000256" key="6">
    <source>
        <dbReference type="PIRSR" id="PIRSR037505-2"/>
    </source>
</evidence>
<dbReference type="PANTHER" id="PTHR46120:SF4">
    <property type="entry name" value="HCY-BINDING DOMAIN-CONTAINING PROTEIN"/>
    <property type="match status" value="1"/>
</dbReference>
<feature type="binding site" evidence="6 7">
    <location>
        <position position="218"/>
    </location>
    <ligand>
        <name>Zn(2+)</name>
        <dbReference type="ChEBI" id="CHEBI:29105"/>
    </ligand>
</feature>
<dbReference type="OMA" id="WMCPEVE"/>
<keyword evidence="5 6" id="KW-0862">Zinc</keyword>
<dbReference type="FunCoup" id="F7BDU0">
    <property type="interactions" value="1"/>
</dbReference>
<dbReference type="SUPFAM" id="SSF82282">
    <property type="entry name" value="Homocysteine S-methyltransferase"/>
    <property type="match status" value="1"/>
</dbReference>
<dbReference type="GO" id="GO:0009086">
    <property type="term" value="P:methionine biosynthetic process"/>
    <property type="evidence" value="ECO:0000318"/>
    <property type="project" value="GO_Central"/>
</dbReference>
<dbReference type="InterPro" id="IPR003726">
    <property type="entry name" value="HCY_dom"/>
</dbReference>
<organism evidence="9 10">
    <name type="scientific">Ciona intestinalis</name>
    <name type="common">Transparent sea squirt</name>
    <name type="synonym">Ascidia intestinalis</name>
    <dbReference type="NCBI Taxonomy" id="7719"/>
    <lineage>
        <taxon>Eukaryota</taxon>
        <taxon>Metazoa</taxon>
        <taxon>Chordata</taxon>
        <taxon>Tunicata</taxon>
        <taxon>Ascidiacea</taxon>
        <taxon>Phlebobranchia</taxon>
        <taxon>Cionidae</taxon>
        <taxon>Ciona</taxon>
    </lineage>
</organism>
<dbReference type="InterPro" id="IPR036589">
    <property type="entry name" value="HCY_dom_sf"/>
</dbReference>
<keyword evidence="4 6" id="KW-0479">Metal-binding</keyword>
<dbReference type="GO" id="GO:0032259">
    <property type="term" value="P:methylation"/>
    <property type="evidence" value="ECO:0007669"/>
    <property type="project" value="UniProtKB-KW"/>
</dbReference>
<keyword evidence="10" id="KW-1185">Reference proteome</keyword>
<dbReference type="GO" id="GO:0047150">
    <property type="term" value="F:betaine-homocysteine S-methyltransferase activity"/>
    <property type="evidence" value="ECO:0000318"/>
    <property type="project" value="GO_Central"/>
</dbReference>
<protein>
    <recommendedName>
        <fullName evidence="8">Hcy-binding domain-containing protein</fullName>
    </recommendedName>
</protein>
<accession>F7BDU0</accession>
<feature type="binding site" evidence="6 7">
    <location>
        <position position="302"/>
    </location>
    <ligand>
        <name>Zn(2+)</name>
        <dbReference type="ChEBI" id="CHEBI:29105"/>
    </ligand>
</feature>
<keyword evidence="3 7" id="KW-0808">Transferase</keyword>
<reference evidence="9" key="4">
    <citation type="submission" date="2025-09" db="UniProtKB">
        <authorList>
            <consortium name="Ensembl"/>
        </authorList>
    </citation>
    <scope>IDENTIFICATION</scope>
</reference>
<evidence type="ECO:0000256" key="7">
    <source>
        <dbReference type="PROSITE-ProRule" id="PRU00333"/>
    </source>
</evidence>
<dbReference type="STRING" id="7719.ENSCINP00000023324"/>
<evidence type="ECO:0000256" key="4">
    <source>
        <dbReference type="ARBA" id="ARBA00022723"/>
    </source>
</evidence>
<dbReference type="AlphaFoldDB" id="F7BDU0"/>
<evidence type="ECO:0000256" key="2">
    <source>
        <dbReference type="ARBA" id="ARBA00022603"/>
    </source>
</evidence>
<dbReference type="PROSITE" id="PS50970">
    <property type="entry name" value="HCY"/>
    <property type="match status" value="1"/>
</dbReference>
<dbReference type="EMBL" id="EAAA01001798">
    <property type="status" value="NOT_ANNOTATED_CDS"/>
    <property type="molecule type" value="Genomic_DNA"/>
</dbReference>
<evidence type="ECO:0000313" key="9">
    <source>
        <dbReference type="Ensembl" id="ENSCINP00000023324.2"/>
    </source>
</evidence>
<dbReference type="InterPro" id="IPR017226">
    <property type="entry name" value="BHMT-like"/>
</dbReference>
<comment type="cofactor">
    <cofactor evidence="6">
        <name>Zn(2+)</name>
        <dbReference type="ChEBI" id="CHEBI:29105"/>
    </cofactor>
    <text evidence="6">Binds 1 zinc ion per subunit.</text>
</comment>